<dbReference type="PRINTS" id="PR00368">
    <property type="entry name" value="FADPNR"/>
</dbReference>
<proteinExistence type="inferred from homology"/>
<name>A0A8E0UVM1_9EURO</name>
<dbReference type="GeneID" id="66991382"/>
<dbReference type="GO" id="GO:0097237">
    <property type="term" value="P:cellular response to toxic substance"/>
    <property type="evidence" value="ECO:0007669"/>
    <property type="project" value="UniProtKB-ARBA"/>
</dbReference>
<dbReference type="GO" id="GO:0016491">
    <property type="term" value="F:oxidoreductase activity"/>
    <property type="evidence" value="ECO:0007669"/>
    <property type="project" value="UniProtKB-KW"/>
</dbReference>
<dbReference type="Proteomes" id="UP000036893">
    <property type="component" value="Unassembled WGS sequence"/>
</dbReference>
<keyword evidence="3" id="KW-0560">Oxidoreductase</keyword>
<dbReference type="PANTHER" id="PTHR48105">
    <property type="entry name" value="THIOREDOXIN REDUCTASE 1-RELATED-RELATED"/>
    <property type="match status" value="1"/>
</dbReference>
<dbReference type="InterPro" id="IPR036188">
    <property type="entry name" value="FAD/NAD-bd_sf"/>
</dbReference>
<feature type="domain" description="FAD/NAD(P)-binding" evidence="5">
    <location>
        <begin position="28"/>
        <end position="173"/>
    </location>
</feature>
<comment type="similarity">
    <text evidence="1">Belongs to the class-II pyridine nucleotide-disulfide oxidoreductase family.</text>
</comment>
<feature type="chain" id="PRO_5034720530" description="FAD/NAD(P)-binding domain-containing protein" evidence="4">
    <location>
        <begin position="22"/>
        <end position="387"/>
    </location>
</feature>
<evidence type="ECO:0000259" key="5">
    <source>
        <dbReference type="Pfam" id="PF07992"/>
    </source>
</evidence>
<dbReference type="InterPro" id="IPR050097">
    <property type="entry name" value="Ferredoxin-NADP_redctase_2"/>
</dbReference>
<evidence type="ECO:0000256" key="1">
    <source>
        <dbReference type="ARBA" id="ARBA00009333"/>
    </source>
</evidence>
<dbReference type="Pfam" id="PF07992">
    <property type="entry name" value="Pyr_redox_2"/>
    <property type="match status" value="1"/>
</dbReference>
<keyword evidence="2" id="KW-0285">Flavoprotein</keyword>
<evidence type="ECO:0000256" key="2">
    <source>
        <dbReference type="ARBA" id="ARBA00022630"/>
    </source>
</evidence>
<dbReference type="Gene3D" id="3.50.50.60">
    <property type="entry name" value="FAD/NAD(P)-binding domain"/>
    <property type="match status" value="2"/>
</dbReference>
<accession>A0A8E0UVM1</accession>
<evidence type="ECO:0000313" key="7">
    <source>
        <dbReference type="Proteomes" id="UP000036893"/>
    </source>
</evidence>
<evidence type="ECO:0000313" key="6">
    <source>
        <dbReference type="EMBL" id="GIC87522.1"/>
    </source>
</evidence>
<organism evidence="6 7">
    <name type="scientific">Aspergillus udagawae</name>
    <dbReference type="NCBI Taxonomy" id="91492"/>
    <lineage>
        <taxon>Eukaryota</taxon>
        <taxon>Fungi</taxon>
        <taxon>Dikarya</taxon>
        <taxon>Ascomycota</taxon>
        <taxon>Pezizomycotina</taxon>
        <taxon>Eurotiomycetes</taxon>
        <taxon>Eurotiomycetidae</taxon>
        <taxon>Eurotiales</taxon>
        <taxon>Aspergillaceae</taxon>
        <taxon>Aspergillus</taxon>
        <taxon>Aspergillus subgen. Fumigati</taxon>
    </lineage>
</organism>
<dbReference type="PROSITE" id="PS51257">
    <property type="entry name" value="PROKAR_LIPOPROTEIN"/>
    <property type="match status" value="1"/>
</dbReference>
<comment type="caution">
    <text evidence="6">The sequence shown here is derived from an EMBL/GenBank/DDBJ whole genome shotgun (WGS) entry which is preliminary data.</text>
</comment>
<dbReference type="EMBL" id="BBXM02000003">
    <property type="protein sequence ID" value="GIC87522.1"/>
    <property type="molecule type" value="Genomic_DNA"/>
</dbReference>
<sequence length="387" mass="42637">MFVFGSRALFALFTFLTACLGQANQTQYDVIVVGGGPSGLSAASALSRVMRKVILFDSGEYRNNPTRHMHDVIGNDHVVPADFRAEARKQISFYNVTTFVDQKVTNIQPINNSFSATLANGTAFTARKVILGSGLKDDLPNVPGLRDAFGKGIFWCPWCDGFEHRDQPIGVLGNLSDAYDSVRELHPTLNKDIRVYSNGTNNPGQLARIVSKDPNWEAVFKAYNVTTIDKPIQNITRVQDGSVTQTQASREEFDKFRVYFTDETFEERGAFITNYATLQASELPSQLGVGFLGSKINTTARGLRTTVKGVWGIGDANSDNSTNVPHAMSSGKTAAVHCHVELATEELADTSGDSAKRDLMDDGLSHERVEQLTGNEIEDIYNRLRRR</sequence>
<reference evidence="6" key="2">
    <citation type="submission" date="2021-01" db="EMBL/GenBank/DDBJ databases">
        <title>Pan-genome distribution and transcriptional activeness of fungal secondary metabolism genes in Aspergillus section Fumigati.</title>
        <authorList>
            <person name="Takahashi H."/>
            <person name="Umemura M."/>
            <person name="Ninomiya A."/>
            <person name="Kusuya Y."/>
            <person name="Urayama S."/>
            <person name="Shimizu M."/>
            <person name="Watanabe A."/>
            <person name="Kamei K."/>
            <person name="Yaguchi T."/>
            <person name="Hagiwara D."/>
        </authorList>
    </citation>
    <scope>NUCLEOTIDE SEQUENCE</scope>
    <source>
        <strain evidence="6">IFM 46973</strain>
    </source>
</reference>
<feature type="signal peptide" evidence="4">
    <location>
        <begin position="1"/>
        <end position="21"/>
    </location>
</feature>
<evidence type="ECO:0000256" key="4">
    <source>
        <dbReference type="SAM" id="SignalP"/>
    </source>
</evidence>
<dbReference type="RefSeq" id="XP_043144788.1">
    <property type="nucleotide sequence ID" value="XM_043288853.1"/>
</dbReference>
<dbReference type="AlphaFoldDB" id="A0A8E0UVM1"/>
<dbReference type="SUPFAM" id="SSF51905">
    <property type="entry name" value="FAD/NAD(P)-binding domain"/>
    <property type="match status" value="1"/>
</dbReference>
<dbReference type="InterPro" id="IPR023753">
    <property type="entry name" value="FAD/NAD-binding_dom"/>
</dbReference>
<dbReference type="PRINTS" id="PR00469">
    <property type="entry name" value="PNDRDTASEII"/>
</dbReference>
<evidence type="ECO:0000256" key="3">
    <source>
        <dbReference type="ARBA" id="ARBA00023002"/>
    </source>
</evidence>
<keyword evidence="4" id="KW-0732">Signal</keyword>
<reference evidence="6" key="1">
    <citation type="journal article" date="2015" name="Genome Announc.">
        <title>Draft Genome Sequence of the Pathogenic Filamentous Fungus Aspergillus udagawae Strain IFM 46973T.</title>
        <authorList>
            <person name="Kusuya Y."/>
            <person name="Takahashi-Nakaguchi A."/>
            <person name="Takahashi H."/>
            <person name="Yaguchi T."/>
        </authorList>
    </citation>
    <scope>NUCLEOTIDE SEQUENCE</scope>
    <source>
        <strain evidence="6">IFM 46973</strain>
    </source>
</reference>
<protein>
    <recommendedName>
        <fullName evidence="5">FAD/NAD(P)-binding domain-containing protein</fullName>
    </recommendedName>
</protein>
<gene>
    <name evidence="6" type="ORF">Aud_003906</name>
</gene>